<evidence type="ECO:0000256" key="1">
    <source>
        <dbReference type="SAM" id="Phobius"/>
    </source>
</evidence>
<evidence type="ECO:0000313" key="3">
    <source>
        <dbReference type="Proteomes" id="UP000008952"/>
    </source>
</evidence>
<gene>
    <name evidence="2" type="ORF">ME5_01486</name>
</gene>
<proteinExistence type="predicted"/>
<feature type="transmembrane region" description="Helical" evidence="1">
    <location>
        <begin position="158"/>
        <end position="175"/>
    </location>
</feature>
<dbReference type="PANTHER" id="PTHR38457:SF1">
    <property type="entry name" value="REGULATOR ABRB-RELATED"/>
    <property type="match status" value="1"/>
</dbReference>
<dbReference type="Pfam" id="PF05145">
    <property type="entry name" value="AbrB"/>
    <property type="match status" value="1"/>
</dbReference>
<name>J1JWJ4_9HYPH</name>
<keyword evidence="3" id="KW-1185">Reference proteome</keyword>
<dbReference type="HOGENOM" id="CLU_050210_0_1_5"/>
<dbReference type="PATRIC" id="fig|1094558.3.peg.1588"/>
<feature type="transmembrane region" description="Helical" evidence="1">
    <location>
        <begin position="95"/>
        <end position="116"/>
    </location>
</feature>
<organism evidence="2 3">
    <name type="scientific">Bartonella tamiae Th239</name>
    <dbReference type="NCBI Taxonomy" id="1094558"/>
    <lineage>
        <taxon>Bacteria</taxon>
        <taxon>Pseudomonadati</taxon>
        <taxon>Pseudomonadota</taxon>
        <taxon>Alphaproteobacteria</taxon>
        <taxon>Hyphomicrobiales</taxon>
        <taxon>Bartonellaceae</taxon>
        <taxon>Bartonella</taxon>
    </lineage>
</organism>
<feature type="transmembrane region" description="Helical" evidence="1">
    <location>
        <begin position="272"/>
        <end position="296"/>
    </location>
</feature>
<keyword evidence="1" id="KW-0472">Membrane</keyword>
<dbReference type="PIRSF" id="PIRSF038991">
    <property type="entry name" value="Protein_AbrB"/>
    <property type="match status" value="1"/>
</dbReference>
<keyword evidence="1" id="KW-0812">Transmembrane</keyword>
<feature type="transmembrane region" description="Helical" evidence="1">
    <location>
        <begin position="329"/>
        <end position="348"/>
    </location>
</feature>
<dbReference type="NCBIfam" id="TIGR03082">
    <property type="entry name" value="Gneg_AbrB_dup"/>
    <property type="match status" value="2"/>
</dbReference>
<feature type="transmembrane region" description="Helical" evidence="1">
    <location>
        <begin position="128"/>
        <end position="146"/>
    </location>
</feature>
<dbReference type="InterPro" id="IPR007820">
    <property type="entry name" value="AbrB_fam"/>
</dbReference>
<dbReference type="RefSeq" id="WP_008039887.1">
    <property type="nucleotide sequence ID" value="NZ_JH725147.1"/>
</dbReference>
<accession>J1JWJ4</accession>
<reference evidence="2 3" key="1">
    <citation type="submission" date="2012-03" db="EMBL/GenBank/DDBJ databases">
        <title>The Genome Sequence of Bartonella tamiae Th239.</title>
        <authorList>
            <consortium name="The Broad Institute Genome Sequencing Platform"/>
            <consortium name="The Broad Institute Genome Sequencing Center for Infectious Disease"/>
            <person name="Feldgarden M."/>
            <person name="Kirby J."/>
            <person name="Kosoy M."/>
            <person name="Birtles R."/>
            <person name="Probert W.S."/>
            <person name="Chiaraviglio L."/>
            <person name="Young S.K."/>
            <person name="Zeng Q."/>
            <person name="Gargeya S."/>
            <person name="Fitzgerald M."/>
            <person name="Haas B."/>
            <person name="Abouelleil A."/>
            <person name="Alvarado L."/>
            <person name="Arachchi H.M."/>
            <person name="Berlin A."/>
            <person name="Chapman S.B."/>
            <person name="Gearin G."/>
            <person name="Goldberg J."/>
            <person name="Griggs A."/>
            <person name="Gujja S."/>
            <person name="Hansen M."/>
            <person name="Heiman D."/>
            <person name="Howarth C."/>
            <person name="Larimer J."/>
            <person name="Lui A."/>
            <person name="MacDonald P.J.P."/>
            <person name="McCowen C."/>
            <person name="Montmayeur A."/>
            <person name="Murphy C."/>
            <person name="Neiman D."/>
            <person name="Pearson M."/>
            <person name="Priest M."/>
            <person name="Roberts A."/>
            <person name="Saif S."/>
            <person name="Shea T."/>
            <person name="Sisk P."/>
            <person name="Stolte C."/>
            <person name="Sykes S."/>
            <person name="Wortman J."/>
            <person name="Nusbaum C."/>
            <person name="Birren B."/>
        </authorList>
    </citation>
    <scope>NUCLEOTIDE SEQUENCE [LARGE SCALE GENOMIC DNA]</scope>
    <source>
        <strain evidence="2 3">Th239</strain>
    </source>
</reference>
<dbReference type="InterPro" id="IPR017516">
    <property type="entry name" value="AbrB_dup"/>
</dbReference>
<feature type="transmembrane region" description="Helical" evidence="1">
    <location>
        <begin position="41"/>
        <end position="61"/>
    </location>
</feature>
<dbReference type="eggNOG" id="COG3180">
    <property type="taxonomic scope" value="Bacteria"/>
</dbReference>
<dbReference type="PANTHER" id="PTHR38457">
    <property type="entry name" value="REGULATOR ABRB-RELATED"/>
    <property type="match status" value="1"/>
</dbReference>
<protein>
    <submittedName>
        <fullName evidence="2">Membrane protein AbrB duplication</fullName>
    </submittedName>
</protein>
<feature type="transmembrane region" description="Helical" evidence="1">
    <location>
        <begin position="67"/>
        <end position="88"/>
    </location>
</feature>
<keyword evidence="1" id="KW-1133">Transmembrane helix</keyword>
<feature type="transmembrane region" description="Helical" evidence="1">
    <location>
        <begin position="195"/>
        <end position="213"/>
    </location>
</feature>
<dbReference type="GO" id="GO:0016020">
    <property type="term" value="C:membrane"/>
    <property type="evidence" value="ECO:0007669"/>
    <property type="project" value="InterPro"/>
</dbReference>
<feature type="transmembrane region" description="Helical" evidence="1">
    <location>
        <begin position="15"/>
        <end position="34"/>
    </location>
</feature>
<dbReference type="EMBL" id="AIMB01000008">
    <property type="protein sequence ID" value="EJF88935.1"/>
    <property type="molecule type" value="Genomic_DNA"/>
</dbReference>
<dbReference type="Proteomes" id="UP000008952">
    <property type="component" value="Unassembled WGS sequence"/>
</dbReference>
<dbReference type="AlphaFoldDB" id="J1JWJ4"/>
<comment type="caution">
    <text evidence="2">The sequence shown here is derived from an EMBL/GenBank/DDBJ whole genome shotgun (WGS) entry which is preliminary data.</text>
</comment>
<sequence>MTKRFFFIPNMEHSPRLLCWIILFILTAIFITGLELLEIPAALLLGPMIAAILIGISNSTVKISSPLFNMAQGVVGCMIAQVITLDILNEAIADWPLFIGGVFSVIIIANIIGYFLAKKQILPGTTAIWGAAPGGASAMVLMAQSYGADERLVAVMQYLRVVIVAALASLLARFLSTGTVVHETINWFPSIDYKSLAITFLIAFGGSLGARALKIPAGGMLVPFVLAAILHNLGWIVLVLPPWLLAISYMMIGWTVGLRFTRAILLHALKALPILFGTTFLLIGACSILAFFMSYVAGVDLLTAYLATSPGGADSVSIIAASSPVNVPFVMAFQTTRFIIVTITGPIISKLISKRLNLFHH</sequence>
<dbReference type="OrthoDB" id="9809910at2"/>
<evidence type="ECO:0000313" key="2">
    <source>
        <dbReference type="EMBL" id="EJF88935.1"/>
    </source>
</evidence>
<dbReference type="GO" id="GO:0010468">
    <property type="term" value="P:regulation of gene expression"/>
    <property type="evidence" value="ECO:0007669"/>
    <property type="project" value="InterPro"/>
</dbReference>